<feature type="domain" description="Pre-nudix hydrolase" evidence="1">
    <location>
        <begin position="92"/>
        <end position="130"/>
    </location>
</feature>
<dbReference type="Pfam" id="PF18290">
    <property type="entry name" value="Nudix_hydro"/>
    <property type="match status" value="1"/>
</dbReference>
<dbReference type="EnsemblPlants" id="PGSC0003DMT400067473">
    <property type="protein sequence ID" value="PGSC0003DMT400067473"/>
    <property type="gene ID" value="PGSC0003DMG400026233"/>
</dbReference>
<dbReference type="OrthoDB" id="447842at2759"/>
<reference evidence="3" key="1">
    <citation type="journal article" date="2011" name="Nature">
        <title>Genome sequence and analysis of the tuber crop potato.</title>
        <authorList>
            <consortium name="The Potato Genome Sequencing Consortium"/>
        </authorList>
    </citation>
    <scope>NUCLEOTIDE SEQUENCE [LARGE SCALE GENOMIC DNA]</scope>
    <source>
        <strain evidence="3">cv. DM1-3 516 R44</strain>
    </source>
</reference>
<dbReference type="AlphaFoldDB" id="M1CHB8"/>
<evidence type="ECO:0000313" key="3">
    <source>
        <dbReference type="Proteomes" id="UP000011115"/>
    </source>
</evidence>
<gene>
    <name evidence="2" type="primary">LOC102600629</name>
</gene>
<name>M1CHB8_SOLTU</name>
<accession>M1CHB8</accession>
<dbReference type="ExpressionAtlas" id="M1CHB8">
    <property type="expression patterns" value="baseline"/>
</dbReference>
<evidence type="ECO:0000259" key="1">
    <source>
        <dbReference type="Pfam" id="PF18290"/>
    </source>
</evidence>
<protein>
    <submittedName>
        <fullName evidence="2">Mutt domain protein</fullName>
    </submittedName>
</protein>
<sequence>MELKLVDSKSLFLSNFELMKSSSFLDTKLRFGLTGTHKLCSCRGVVLKASRSSASYDAASSVSKENFILDEFSCQINGKNCSGLYLRDVRVLDASDDEYGGILINPQTLPSNPNIFASVLRESLSHWKMKVLPEQQQTY</sequence>
<dbReference type="Proteomes" id="UP000011115">
    <property type="component" value="Unassembled WGS sequence"/>
</dbReference>
<organism evidence="2 3">
    <name type="scientific">Solanum tuberosum</name>
    <name type="common">Potato</name>
    <dbReference type="NCBI Taxonomy" id="4113"/>
    <lineage>
        <taxon>Eukaryota</taxon>
        <taxon>Viridiplantae</taxon>
        <taxon>Streptophyta</taxon>
        <taxon>Embryophyta</taxon>
        <taxon>Tracheophyta</taxon>
        <taxon>Spermatophyta</taxon>
        <taxon>Magnoliopsida</taxon>
        <taxon>eudicotyledons</taxon>
        <taxon>Gunneridae</taxon>
        <taxon>Pentapetalae</taxon>
        <taxon>asterids</taxon>
        <taxon>lamiids</taxon>
        <taxon>Solanales</taxon>
        <taxon>Solanaceae</taxon>
        <taxon>Solanoideae</taxon>
        <taxon>Solaneae</taxon>
        <taxon>Solanum</taxon>
    </lineage>
</organism>
<reference evidence="2" key="2">
    <citation type="submission" date="2015-06" db="UniProtKB">
        <authorList>
            <consortium name="EnsemblPlants"/>
        </authorList>
    </citation>
    <scope>IDENTIFICATION</scope>
    <source>
        <strain evidence="2">DM1-3 516 R44</strain>
    </source>
</reference>
<dbReference type="Gramene" id="PGSC0003DMT400067473">
    <property type="protein sequence ID" value="PGSC0003DMT400067473"/>
    <property type="gene ID" value="PGSC0003DMG400026233"/>
</dbReference>
<dbReference type="HOGENOM" id="CLU_1848651_0_0_1"/>
<dbReference type="Gene3D" id="3.40.630.30">
    <property type="match status" value="1"/>
</dbReference>
<keyword evidence="3" id="KW-1185">Reference proteome</keyword>
<dbReference type="InterPro" id="IPR040618">
    <property type="entry name" value="Pre-Nudix"/>
</dbReference>
<evidence type="ECO:0000313" key="2">
    <source>
        <dbReference type="EnsemblPlants" id="PGSC0003DMT400067473"/>
    </source>
</evidence>
<proteinExistence type="predicted"/>